<name>A0A344TF81_9BACT</name>
<accession>A0A344TF81</accession>
<organism evidence="2 3">
    <name type="scientific">Runella rosea</name>
    <dbReference type="NCBI Taxonomy" id="2259595"/>
    <lineage>
        <taxon>Bacteria</taxon>
        <taxon>Pseudomonadati</taxon>
        <taxon>Bacteroidota</taxon>
        <taxon>Cytophagia</taxon>
        <taxon>Cytophagales</taxon>
        <taxon>Spirosomataceae</taxon>
        <taxon>Runella</taxon>
    </lineage>
</organism>
<protein>
    <submittedName>
        <fullName evidence="2">Uncharacterized protein</fullName>
    </submittedName>
</protein>
<proteinExistence type="predicted"/>
<dbReference type="RefSeq" id="WP_114066088.1">
    <property type="nucleotide sequence ID" value="NZ_CP030850.1"/>
</dbReference>
<reference evidence="2 3" key="1">
    <citation type="submission" date="2018-07" db="EMBL/GenBank/DDBJ databases">
        <title>Genome sequencing of Runella.</title>
        <authorList>
            <person name="Baek M.-G."/>
            <person name="Yi H."/>
        </authorList>
    </citation>
    <scope>NUCLEOTIDE SEQUENCE [LARGE SCALE GENOMIC DNA]</scope>
    <source>
        <strain evidence="2 3">HYN0085</strain>
    </source>
</reference>
<evidence type="ECO:0000313" key="3">
    <source>
        <dbReference type="Proteomes" id="UP000251993"/>
    </source>
</evidence>
<dbReference type="KEGG" id="run:DR864_05935"/>
<dbReference type="EMBL" id="CP030850">
    <property type="protein sequence ID" value="AXE17302.1"/>
    <property type="molecule type" value="Genomic_DNA"/>
</dbReference>
<evidence type="ECO:0000313" key="2">
    <source>
        <dbReference type="EMBL" id="AXE17302.1"/>
    </source>
</evidence>
<gene>
    <name evidence="2" type="ORF">DR864_05935</name>
</gene>
<keyword evidence="1" id="KW-0812">Transmembrane</keyword>
<feature type="transmembrane region" description="Helical" evidence="1">
    <location>
        <begin position="49"/>
        <end position="66"/>
    </location>
</feature>
<keyword evidence="3" id="KW-1185">Reference proteome</keyword>
<dbReference type="AlphaFoldDB" id="A0A344TF81"/>
<dbReference type="Proteomes" id="UP000251993">
    <property type="component" value="Chromosome"/>
</dbReference>
<keyword evidence="1" id="KW-0472">Membrane</keyword>
<dbReference type="OrthoDB" id="887293at2"/>
<sequence>MFSNKDYSNMTLEDLVSEEKKMKSGAIPTAFGIGMLVGVAVWSATGGKFLLTIGLLGVALFIGYQNSQTKKAIQSEIIRRKSVD</sequence>
<evidence type="ECO:0000256" key="1">
    <source>
        <dbReference type="SAM" id="Phobius"/>
    </source>
</evidence>
<keyword evidence="1" id="KW-1133">Transmembrane helix</keyword>